<dbReference type="PANTHER" id="PTHR23528:SF1">
    <property type="entry name" value="MAJOR FACILITATOR SUPERFAMILY (MFS) PROFILE DOMAIN-CONTAINING PROTEIN"/>
    <property type="match status" value="1"/>
</dbReference>
<keyword evidence="1" id="KW-1133">Transmembrane helix</keyword>
<evidence type="ECO:0000259" key="2">
    <source>
        <dbReference type="PROSITE" id="PS50850"/>
    </source>
</evidence>
<dbReference type="EMBL" id="VSSQ01001599">
    <property type="protein sequence ID" value="MPM09693.1"/>
    <property type="molecule type" value="Genomic_DNA"/>
</dbReference>
<name>A0A644X5V7_9ZZZZ</name>
<feature type="transmembrane region" description="Helical" evidence="1">
    <location>
        <begin position="56"/>
        <end position="82"/>
    </location>
</feature>
<reference evidence="3" key="1">
    <citation type="submission" date="2019-08" db="EMBL/GenBank/DDBJ databases">
        <authorList>
            <person name="Kucharzyk K."/>
            <person name="Murdoch R.W."/>
            <person name="Higgins S."/>
            <person name="Loffler F."/>
        </authorList>
    </citation>
    <scope>NUCLEOTIDE SEQUENCE</scope>
</reference>
<dbReference type="AlphaFoldDB" id="A0A644X5V7"/>
<organism evidence="3">
    <name type="scientific">bioreactor metagenome</name>
    <dbReference type="NCBI Taxonomy" id="1076179"/>
    <lineage>
        <taxon>unclassified sequences</taxon>
        <taxon>metagenomes</taxon>
        <taxon>ecological metagenomes</taxon>
    </lineage>
</organism>
<dbReference type="InterPro" id="IPR020846">
    <property type="entry name" value="MFS_dom"/>
</dbReference>
<comment type="caution">
    <text evidence="3">The sequence shown here is derived from an EMBL/GenBank/DDBJ whole genome shotgun (WGS) entry which is preliminary data.</text>
</comment>
<keyword evidence="1" id="KW-0812">Transmembrane</keyword>
<feature type="transmembrane region" description="Helical" evidence="1">
    <location>
        <begin position="94"/>
        <end position="116"/>
    </location>
</feature>
<gene>
    <name evidence="3" type="ORF">SDC9_56015</name>
</gene>
<sequence length="162" mass="17368">MANCLLIATAAAIISYLPIGFLASRIGRKKTIVIGLIIATACFIFGAVGAQKFSPFLYVMFAAIGFAQAAVTVNTFPMVWEISRFGNVGKYTGYYYTCSMAAQIVTPIVSGYLLQYVGYNTLFPYAAIFVALAIIPVALTKYGDSKPSAPKDKLEAMQGADD</sequence>
<dbReference type="PROSITE" id="PS50850">
    <property type="entry name" value="MFS"/>
    <property type="match status" value="1"/>
</dbReference>
<dbReference type="InterPro" id="IPR036259">
    <property type="entry name" value="MFS_trans_sf"/>
</dbReference>
<dbReference type="InterPro" id="IPR011701">
    <property type="entry name" value="MFS"/>
</dbReference>
<feature type="transmembrane region" description="Helical" evidence="1">
    <location>
        <begin position="122"/>
        <end position="143"/>
    </location>
</feature>
<feature type="transmembrane region" description="Helical" evidence="1">
    <location>
        <begin position="31"/>
        <end position="50"/>
    </location>
</feature>
<accession>A0A644X5V7</accession>
<keyword evidence="1" id="KW-0472">Membrane</keyword>
<dbReference type="PANTHER" id="PTHR23528">
    <property type="match status" value="1"/>
</dbReference>
<dbReference type="Pfam" id="PF07690">
    <property type="entry name" value="MFS_1"/>
    <property type="match status" value="1"/>
</dbReference>
<feature type="transmembrane region" description="Helical" evidence="1">
    <location>
        <begin position="6"/>
        <end position="24"/>
    </location>
</feature>
<dbReference type="GO" id="GO:0022857">
    <property type="term" value="F:transmembrane transporter activity"/>
    <property type="evidence" value="ECO:0007669"/>
    <property type="project" value="InterPro"/>
</dbReference>
<evidence type="ECO:0000256" key="1">
    <source>
        <dbReference type="SAM" id="Phobius"/>
    </source>
</evidence>
<feature type="domain" description="Major facilitator superfamily (MFS) profile" evidence="2">
    <location>
        <begin position="1"/>
        <end position="162"/>
    </location>
</feature>
<dbReference type="Gene3D" id="1.20.1250.20">
    <property type="entry name" value="MFS general substrate transporter like domains"/>
    <property type="match status" value="1"/>
</dbReference>
<proteinExistence type="predicted"/>
<evidence type="ECO:0000313" key="3">
    <source>
        <dbReference type="EMBL" id="MPM09693.1"/>
    </source>
</evidence>
<dbReference type="SUPFAM" id="SSF103473">
    <property type="entry name" value="MFS general substrate transporter"/>
    <property type="match status" value="1"/>
</dbReference>
<protein>
    <recommendedName>
        <fullName evidence="2">Major facilitator superfamily (MFS) profile domain-containing protein</fullName>
    </recommendedName>
</protein>